<keyword evidence="7" id="KW-0998">Cell outer membrane</keyword>
<evidence type="ECO:0000256" key="1">
    <source>
        <dbReference type="ARBA" id="ARBA00004571"/>
    </source>
</evidence>
<evidence type="ECO:0000256" key="4">
    <source>
        <dbReference type="ARBA" id="ARBA00022692"/>
    </source>
</evidence>
<gene>
    <name evidence="9" type="ORF">A2024_00215</name>
</gene>
<dbReference type="Proteomes" id="UP000177230">
    <property type="component" value="Unassembled WGS sequence"/>
</dbReference>
<evidence type="ECO:0000256" key="7">
    <source>
        <dbReference type="ARBA" id="ARBA00023237"/>
    </source>
</evidence>
<evidence type="ECO:0000256" key="3">
    <source>
        <dbReference type="ARBA" id="ARBA00022452"/>
    </source>
</evidence>
<keyword evidence="5 8" id="KW-0732">Signal</keyword>
<dbReference type="PANTHER" id="PTHR35093:SF8">
    <property type="entry name" value="OUTER MEMBRANE PROTEIN NMB0088-RELATED"/>
    <property type="match status" value="1"/>
</dbReference>
<organism evidence="9 10">
    <name type="scientific">Candidatus Edwardsbacteria bacterium GWF2_54_11</name>
    <dbReference type="NCBI Taxonomy" id="1817851"/>
    <lineage>
        <taxon>Bacteria</taxon>
        <taxon>Candidatus Edwardsiibacteriota</taxon>
    </lineage>
</organism>
<dbReference type="Gene3D" id="2.40.160.60">
    <property type="entry name" value="Outer membrane protein transport protein (OMPP1/FadL/TodX)"/>
    <property type="match status" value="1"/>
</dbReference>
<comment type="similarity">
    <text evidence="2">Belongs to the OmpP1/FadL family.</text>
</comment>
<dbReference type="EMBL" id="MFFM01000020">
    <property type="protein sequence ID" value="OGF13377.1"/>
    <property type="molecule type" value="Genomic_DNA"/>
</dbReference>
<evidence type="ECO:0000313" key="9">
    <source>
        <dbReference type="EMBL" id="OGF13377.1"/>
    </source>
</evidence>
<dbReference type="PANTHER" id="PTHR35093">
    <property type="entry name" value="OUTER MEMBRANE PROTEIN NMB0088-RELATED"/>
    <property type="match status" value="1"/>
</dbReference>
<name>A0A1F5RFU8_9BACT</name>
<feature type="chain" id="PRO_5009520826" description="Outer membrane protein beta-barrel domain-containing protein" evidence="8">
    <location>
        <begin position="21"/>
        <end position="433"/>
    </location>
</feature>
<proteinExistence type="inferred from homology"/>
<dbReference type="AlphaFoldDB" id="A0A1F5RFU8"/>
<sequence>MRKLGLVLFAFGFLFANAYALDLNISGAGARAKGMGGAFIGVADDATAVSWNPAGLAQLDKPEASAVGLFNMTKFTNTWDYNDGTDPTWNYSGDDENSAKHIALNFFSLVLPVKMAERNLTFAVAYQRMVDFGSVESDTGTSASGHWEQEDKFTGGIDAITPAIAIQIVPQLSVGLAANILVNGATLTQDRVYDNSAYYYNYEESMDFSGFSMNAGALATLNKNLSIGASFRFPFTMSRTGKWSEEWSYISGSGTDGEKLLDPQREWTMPMMIGTGLALRPTENLTLAFDFEHRGYSGTEYTYYYEILGVEYDTTYNAGWMSTNQFRVGLEYLFIGQNAIFPVRLGFKTNPQLDPEVTWNQTTTGWSADSAAVSGAAFTGGFGMKMGKLWFDLAYEMGMTTTTYAENYLDNSVYTEETKEVSHNILASCIFHF</sequence>
<evidence type="ECO:0000256" key="8">
    <source>
        <dbReference type="SAM" id="SignalP"/>
    </source>
</evidence>
<dbReference type="GO" id="GO:0015483">
    <property type="term" value="F:long-chain fatty acid transporting porin activity"/>
    <property type="evidence" value="ECO:0007669"/>
    <property type="project" value="TreeGrafter"/>
</dbReference>
<comment type="subcellular location">
    <subcellularLocation>
        <location evidence="1">Cell outer membrane</location>
        <topology evidence="1">Multi-pass membrane protein</topology>
    </subcellularLocation>
</comment>
<feature type="signal peptide" evidence="8">
    <location>
        <begin position="1"/>
        <end position="20"/>
    </location>
</feature>
<accession>A0A1F5RFU8</accession>
<dbReference type="InterPro" id="IPR005017">
    <property type="entry name" value="OMPP1/FadL/TodX"/>
</dbReference>
<dbReference type="SUPFAM" id="SSF56935">
    <property type="entry name" value="Porins"/>
    <property type="match status" value="1"/>
</dbReference>
<evidence type="ECO:0008006" key="11">
    <source>
        <dbReference type="Google" id="ProtNLM"/>
    </source>
</evidence>
<protein>
    <recommendedName>
        <fullName evidence="11">Outer membrane protein beta-barrel domain-containing protein</fullName>
    </recommendedName>
</protein>
<dbReference type="GO" id="GO:0009279">
    <property type="term" value="C:cell outer membrane"/>
    <property type="evidence" value="ECO:0007669"/>
    <property type="project" value="UniProtKB-SubCell"/>
</dbReference>
<keyword evidence="3" id="KW-1134">Transmembrane beta strand</keyword>
<keyword evidence="6" id="KW-0472">Membrane</keyword>
<comment type="caution">
    <text evidence="9">The sequence shown here is derived from an EMBL/GenBank/DDBJ whole genome shotgun (WGS) entry which is preliminary data.</text>
</comment>
<evidence type="ECO:0000256" key="2">
    <source>
        <dbReference type="ARBA" id="ARBA00008163"/>
    </source>
</evidence>
<keyword evidence="4" id="KW-0812">Transmembrane</keyword>
<dbReference type="Pfam" id="PF03349">
    <property type="entry name" value="Toluene_X"/>
    <property type="match status" value="1"/>
</dbReference>
<reference evidence="9 10" key="1">
    <citation type="journal article" date="2016" name="Nat. Commun.">
        <title>Thousands of microbial genomes shed light on interconnected biogeochemical processes in an aquifer system.</title>
        <authorList>
            <person name="Anantharaman K."/>
            <person name="Brown C.T."/>
            <person name="Hug L.A."/>
            <person name="Sharon I."/>
            <person name="Castelle C.J."/>
            <person name="Probst A.J."/>
            <person name="Thomas B.C."/>
            <person name="Singh A."/>
            <person name="Wilkins M.J."/>
            <person name="Karaoz U."/>
            <person name="Brodie E.L."/>
            <person name="Williams K.H."/>
            <person name="Hubbard S.S."/>
            <person name="Banfield J.F."/>
        </authorList>
    </citation>
    <scope>NUCLEOTIDE SEQUENCE [LARGE SCALE GENOMIC DNA]</scope>
</reference>
<evidence type="ECO:0000313" key="10">
    <source>
        <dbReference type="Proteomes" id="UP000177230"/>
    </source>
</evidence>
<evidence type="ECO:0000256" key="5">
    <source>
        <dbReference type="ARBA" id="ARBA00022729"/>
    </source>
</evidence>
<evidence type="ECO:0000256" key="6">
    <source>
        <dbReference type="ARBA" id="ARBA00023136"/>
    </source>
</evidence>